<dbReference type="Proteomes" id="UP000000763">
    <property type="component" value="Chromosome 1"/>
</dbReference>
<evidence type="ECO:0000313" key="2">
    <source>
        <dbReference type="EMBL" id="BAD81107.1"/>
    </source>
</evidence>
<accession>Q5NBM6</accession>
<gene>
    <name evidence="2" type="ORF">P0038F12.5</name>
    <name evidence="3" type="ORF">P0424A08.21</name>
</gene>
<protein>
    <submittedName>
        <fullName evidence="3">Uncharacterized protein</fullName>
    </submittedName>
</protein>
<feature type="region of interest" description="Disordered" evidence="1">
    <location>
        <begin position="19"/>
        <end position="43"/>
    </location>
</feature>
<reference evidence="4" key="2">
    <citation type="journal article" date="2005" name="Nature">
        <title>The map-based sequence of the rice genome.</title>
        <authorList>
            <consortium name="International rice genome sequencing project (IRGSP)"/>
            <person name="Matsumoto T."/>
            <person name="Wu J."/>
            <person name="Kanamori H."/>
            <person name="Katayose Y."/>
            <person name="Fujisawa M."/>
            <person name="Namiki N."/>
            <person name="Mizuno H."/>
            <person name="Yamamoto K."/>
            <person name="Antonio B.A."/>
            <person name="Baba T."/>
            <person name="Sakata K."/>
            <person name="Nagamura Y."/>
            <person name="Aoki H."/>
            <person name="Arikawa K."/>
            <person name="Arita K."/>
            <person name="Bito T."/>
            <person name="Chiden Y."/>
            <person name="Fujitsuka N."/>
            <person name="Fukunaka R."/>
            <person name="Hamada M."/>
            <person name="Harada C."/>
            <person name="Hayashi A."/>
            <person name="Hijishita S."/>
            <person name="Honda M."/>
            <person name="Hosokawa S."/>
            <person name="Ichikawa Y."/>
            <person name="Idonuma A."/>
            <person name="Iijima M."/>
            <person name="Ikeda M."/>
            <person name="Ikeno M."/>
            <person name="Ito K."/>
            <person name="Ito S."/>
            <person name="Ito T."/>
            <person name="Ito Y."/>
            <person name="Ito Y."/>
            <person name="Iwabuchi A."/>
            <person name="Kamiya K."/>
            <person name="Karasawa W."/>
            <person name="Kurita K."/>
            <person name="Katagiri S."/>
            <person name="Kikuta A."/>
            <person name="Kobayashi H."/>
            <person name="Kobayashi N."/>
            <person name="Machita K."/>
            <person name="Maehara T."/>
            <person name="Masukawa M."/>
            <person name="Mizubayashi T."/>
            <person name="Mukai Y."/>
            <person name="Nagasaki H."/>
            <person name="Nagata Y."/>
            <person name="Naito S."/>
            <person name="Nakashima M."/>
            <person name="Nakama Y."/>
            <person name="Nakamichi Y."/>
            <person name="Nakamura M."/>
            <person name="Meguro A."/>
            <person name="Negishi M."/>
            <person name="Ohta I."/>
            <person name="Ohta T."/>
            <person name="Okamoto M."/>
            <person name="Ono N."/>
            <person name="Saji S."/>
            <person name="Sakaguchi M."/>
            <person name="Sakai K."/>
            <person name="Shibata M."/>
            <person name="Shimokawa T."/>
            <person name="Song J."/>
            <person name="Takazaki Y."/>
            <person name="Terasawa K."/>
            <person name="Tsugane M."/>
            <person name="Tsuji K."/>
            <person name="Ueda S."/>
            <person name="Waki K."/>
            <person name="Yamagata H."/>
            <person name="Yamamoto M."/>
            <person name="Yamamoto S."/>
            <person name="Yamane H."/>
            <person name="Yoshiki S."/>
            <person name="Yoshihara R."/>
            <person name="Yukawa K."/>
            <person name="Zhong H."/>
            <person name="Yano M."/>
            <person name="Yuan Q."/>
            <person name="Ouyang S."/>
            <person name="Liu J."/>
            <person name="Jones K.M."/>
            <person name="Gansberger K."/>
            <person name="Moffat K."/>
            <person name="Hill J."/>
            <person name="Bera J."/>
            <person name="Fadrosh D."/>
            <person name="Jin S."/>
            <person name="Johri S."/>
            <person name="Kim M."/>
            <person name="Overton L."/>
            <person name="Reardon M."/>
            <person name="Tsitrin T."/>
            <person name="Vuong H."/>
            <person name="Weaver B."/>
            <person name="Ciecko A."/>
            <person name="Tallon L."/>
            <person name="Jackson J."/>
            <person name="Pai G."/>
            <person name="Aken S.V."/>
            <person name="Utterback T."/>
            <person name="Reidmuller S."/>
            <person name="Feldblyum T."/>
            <person name="Hsiao J."/>
            <person name="Zismann V."/>
            <person name="Iobst S."/>
            <person name="de Vazeille A.R."/>
            <person name="Buell C.R."/>
            <person name="Ying K."/>
            <person name="Li Y."/>
            <person name="Lu T."/>
            <person name="Huang Y."/>
            <person name="Zhao Q."/>
            <person name="Feng Q."/>
            <person name="Zhang L."/>
            <person name="Zhu J."/>
            <person name="Weng Q."/>
            <person name="Mu J."/>
            <person name="Lu Y."/>
            <person name="Fan D."/>
            <person name="Liu Y."/>
            <person name="Guan J."/>
            <person name="Zhang Y."/>
            <person name="Yu S."/>
            <person name="Liu X."/>
            <person name="Zhang Y."/>
            <person name="Hong G."/>
            <person name="Han B."/>
            <person name="Choisne N."/>
            <person name="Demange N."/>
            <person name="Orjeda G."/>
            <person name="Samain S."/>
            <person name="Cattolico L."/>
            <person name="Pelletier E."/>
            <person name="Couloux A."/>
            <person name="Segurens B."/>
            <person name="Wincker P."/>
            <person name="D'Hont A."/>
            <person name="Scarpelli C."/>
            <person name="Weissenbach J."/>
            <person name="Salanoubat M."/>
            <person name="Quetier F."/>
            <person name="Yu Y."/>
            <person name="Kim H.R."/>
            <person name="Rambo T."/>
            <person name="Currie J."/>
            <person name="Collura K."/>
            <person name="Luo M."/>
            <person name="Yang T."/>
            <person name="Ammiraju J.S.S."/>
            <person name="Engler F."/>
            <person name="Soderlund C."/>
            <person name="Wing R.A."/>
            <person name="Palmer L.E."/>
            <person name="de la Bastide M."/>
            <person name="Spiegel L."/>
            <person name="Nascimento L."/>
            <person name="Zutavern T."/>
            <person name="O'Shaughnessy A."/>
            <person name="Dike S."/>
            <person name="Dedhia N."/>
            <person name="Preston R."/>
            <person name="Balija V."/>
            <person name="McCombie W.R."/>
            <person name="Chow T."/>
            <person name="Chen H."/>
            <person name="Chung M."/>
            <person name="Chen C."/>
            <person name="Shaw J."/>
            <person name="Wu H."/>
            <person name="Hsiao K."/>
            <person name="Chao Y."/>
            <person name="Chu M."/>
            <person name="Cheng C."/>
            <person name="Hour A."/>
            <person name="Lee P."/>
            <person name="Lin S."/>
            <person name="Lin Y."/>
            <person name="Liou J."/>
            <person name="Liu S."/>
            <person name="Hsing Y."/>
            <person name="Raghuvanshi S."/>
            <person name="Mohanty A."/>
            <person name="Bharti A.K."/>
            <person name="Gaur A."/>
            <person name="Gupta V."/>
            <person name="Kumar D."/>
            <person name="Ravi V."/>
            <person name="Vij S."/>
            <person name="Kapur A."/>
            <person name="Khurana P."/>
            <person name="Khurana P."/>
            <person name="Khurana J.P."/>
            <person name="Tyagi A.K."/>
            <person name="Gaikwad K."/>
            <person name="Singh A."/>
            <person name="Dalal V."/>
            <person name="Srivastava S."/>
            <person name="Dixit A."/>
            <person name="Pal A.K."/>
            <person name="Ghazi I.A."/>
            <person name="Yadav M."/>
            <person name="Pandit A."/>
            <person name="Bhargava A."/>
            <person name="Sureshbabu K."/>
            <person name="Batra K."/>
            <person name="Sharma T.R."/>
            <person name="Mohapatra T."/>
            <person name="Singh N.K."/>
            <person name="Messing J."/>
            <person name="Nelson A.B."/>
            <person name="Fuks G."/>
            <person name="Kavchok S."/>
            <person name="Keizer G."/>
            <person name="Linton E."/>
            <person name="Llaca V."/>
            <person name="Song R."/>
            <person name="Tanyolac B."/>
            <person name="Young S."/>
            <person name="Ho-Il K."/>
            <person name="Hahn J.H."/>
            <person name="Sangsakoo G."/>
            <person name="Vanavichit A."/>
            <person name="de Mattos Luiz.A.T."/>
            <person name="Zimmer P.D."/>
            <person name="Malone G."/>
            <person name="Dellagostin O."/>
            <person name="de Oliveira A.C."/>
            <person name="Bevan M."/>
            <person name="Bancroft I."/>
            <person name="Minx P."/>
            <person name="Cordum H."/>
            <person name="Wilson R."/>
            <person name="Cheng Z."/>
            <person name="Jin W."/>
            <person name="Jiang J."/>
            <person name="Leong S.A."/>
            <person name="Iwama H."/>
            <person name="Gojobori T."/>
            <person name="Itoh T."/>
            <person name="Niimura Y."/>
            <person name="Fujii Y."/>
            <person name="Habara T."/>
            <person name="Sakai H."/>
            <person name="Sato Y."/>
            <person name="Wilson G."/>
            <person name="Kumar K."/>
            <person name="McCouch S."/>
            <person name="Juretic N."/>
            <person name="Hoen D."/>
            <person name="Wright S."/>
            <person name="Bruskiewich R."/>
            <person name="Bureau T."/>
            <person name="Miyao A."/>
            <person name="Hirochika H."/>
            <person name="Nishikawa T."/>
            <person name="Kadowaki K."/>
            <person name="Sugiura M."/>
            <person name="Burr B."/>
            <person name="Sasaki T."/>
        </authorList>
    </citation>
    <scope>NUCLEOTIDE SEQUENCE [LARGE SCALE GENOMIC DNA]</scope>
    <source>
        <strain evidence="4">cv. Nipponbare</strain>
    </source>
</reference>
<organism evidence="3">
    <name type="scientific">Oryza sativa subsp. japonica</name>
    <name type="common">Rice</name>
    <dbReference type="NCBI Taxonomy" id="39947"/>
    <lineage>
        <taxon>Eukaryota</taxon>
        <taxon>Viridiplantae</taxon>
        <taxon>Streptophyta</taxon>
        <taxon>Embryophyta</taxon>
        <taxon>Tracheophyta</taxon>
        <taxon>Spermatophyta</taxon>
        <taxon>Magnoliopsida</taxon>
        <taxon>Liliopsida</taxon>
        <taxon>Poales</taxon>
        <taxon>Poaceae</taxon>
        <taxon>BOP clade</taxon>
        <taxon>Oryzoideae</taxon>
        <taxon>Oryzeae</taxon>
        <taxon>Oryzinae</taxon>
        <taxon>Oryza</taxon>
        <taxon>Oryza sativa</taxon>
    </lineage>
</organism>
<name>Q5NBM6_ORYSJ</name>
<evidence type="ECO:0000313" key="3">
    <source>
        <dbReference type="EMBL" id="BAD81130.1"/>
    </source>
</evidence>
<reference evidence="3" key="1">
    <citation type="journal article" date="2002" name="Nature">
        <title>The genome sequence and structure of rice chromosome 1.</title>
        <authorList>
            <person name="Sasaki T."/>
            <person name="Matsumoto T."/>
            <person name="Yamamoto K."/>
            <person name="Sakata K."/>
            <person name="Baba T."/>
            <person name="Katayose Y."/>
            <person name="Wu J."/>
            <person name="Niimura Y."/>
            <person name="Cheng Z."/>
            <person name="Nagamura Y."/>
            <person name="Antonio B.A."/>
            <person name="Kanamori H."/>
            <person name="Hosokawa S."/>
            <person name="Masukawa M."/>
            <person name="Arikawa K."/>
            <person name="Chiden Y."/>
            <person name="Hayashi M."/>
            <person name="Okamoto M."/>
            <person name="Ando T."/>
            <person name="Aoki H."/>
            <person name="Arita K."/>
            <person name="Hamada M."/>
            <person name="Harada C."/>
            <person name="Hijishita S."/>
            <person name="Honda M."/>
            <person name="Ichikawa Y."/>
            <person name="Idonuma A."/>
            <person name="Iijima M."/>
            <person name="Ikeda M."/>
            <person name="Ikeno M."/>
            <person name="Itoh S."/>
            <person name="Itoh T."/>
            <person name="Itoh Y."/>
            <person name="Itoh Y."/>
            <person name="Iwabuchi A."/>
            <person name="Kamiya K."/>
            <person name="Karasawa W."/>
            <person name="Katagiri S."/>
            <person name="Kikuta A."/>
            <person name="Kobayashi N."/>
            <person name="Kono I."/>
            <person name="Machita K."/>
            <person name="Maehara T."/>
            <person name="Mizuno H."/>
            <person name="Mizubayashi T."/>
            <person name="Mukai Y."/>
            <person name="Nagasaki H."/>
            <person name="Nakashima M."/>
            <person name="Nakama Y."/>
            <person name="Nakamichi Y."/>
            <person name="Nakamura M."/>
            <person name="Namiki N."/>
            <person name="Negishi M."/>
            <person name="Ohta I."/>
            <person name="Ono N."/>
            <person name="Saji S."/>
            <person name="Sakai K."/>
            <person name="Shibata M."/>
            <person name="Shimokawa T."/>
            <person name="Shomura A."/>
            <person name="Song J."/>
            <person name="Takazaki Y."/>
            <person name="Terasawa K."/>
            <person name="Tsuji K."/>
            <person name="Waki K."/>
            <person name="Yamagata H."/>
            <person name="Yamane H."/>
            <person name="Yoshiki S."/>
            <person name="Yoshihara R."/>
            <person name="Yukawa K."/>
            <person name="Zhong H."/>
            <person name="Iwama H."/>
            <person name="Endo T."/>
            <person name="Ito H."/>
            <person name="Hahn J.H."/>
            <person name="Kim H.I."/>
            <person name="Eun M.Y."/>
            <person name="Yano M."/>
            <person name="Jiang J."/>
            <person name="Gojobori T."/>
        </authorList>
    </citation>
    <scope>NUCLEOTIDE SEQUENCE</scope>
</reference>
<evidence type="ECO:0000313" key="4">
    <source>
        <dbReference type="Proteomes" id="UP000000763"/>
    </source>
</evidence>
<sequence>MCGEEYETGSLISSSLALSLPPPISSSSSSSSSSSPITPLLLSLPHHPMGRAAGGLAAARRGGGLAAARRRAEAWAASRRRAMWRGHGRPGGLVTGGAPAAGQICAYKLY</sequence>
<dbReference type="Proteomes" id="UP000817658">
    <property type="component" value="Chromosome 1"/>
</dbReference>
<dbReference type="AlphaFoldDB" id="Q5NBM6"/>
<dbReference type="EMBL" id="AP000837">
    <property type="protein sequence ID" value="BAD81130.1"/>
    <property type="molecule type" value="Genomic_DNA"/>
</dbReference>
<reference evidence="4" key="3">
    <citation type="journal article" date="2008" name="Nucleic Acids Res.">
        <title>The rice annotation project database (RAP-DB): 2008 update.</title>
        <authorList>
            <consortium name="The rice annotation project (RAP)"/>
        </authorList>
    </citation>
    <scope>GENOME REANNOTATION</scope>
    <source>
        <strain evidence="4">cv. Nipponbare</strain>
    </source>
</reference>
<proteinExistence type="predicted"/>
<dbReference type="EMBL" id="AP000836">
    <property type="protein sequence ID" value="BAD81107.1"/>
    <property type="molecule type" value="Genomic_DNA"/>
</dbReference>
<evidence type="ECO:0000256" key="1">
    <source>
        <dbReference type="SAM" id="MobiDB-lite"/>
    </source>
</evidence>